<evidence type="ECO:0008006" key="3">
    <source>
        <dbReference type="Google" id="ProtNLM"/>
    </source>
</evidence>
<dbReference type="Proteomes" id="UP001589890">
    <property type="component" value="Unassembled WGS sequence"/>
</dbReference>
<evidence type="ECO:0000313" key="1">
    <source>
        <dbReference type="EMBL" id="MFC0622753.1"/>
    </source>
</evidence>
<sequence>MRAAEVLRTIDPLPYGDRMRFVAATARHLRGTPELTSLLAELASLGPFERGLSLQLARIANETEHVASLLLDPDPALRARAIAAVGRGVPVPDSVLRGLFEDAPAVVRRQLRKVLHGRPELVGSLIDEQRKLWGDPTAADLLIDADTTTIRRLLPELSYCLSVGQWRRLGRRHPALVLDRAEAALAGVNDNEGRKRWWNSLGYGVAAALPIHPARVTVLIAKALPATDVPRAVIDVLGPLVEADPALVLALFDNRAKSIRPAMTLAFRRRLWRFSDEQLARWGALAWPDETVLAGLLDRLPPSRRTAVFRAALASVELGQTVFSPALVDVLPTAERHAQARRMLALKKVKDDQRLRWQVTSYLPYDEAFALLEAEIQQPEADDRTAIYEAVLGAAGRSRDPEVVTRALAWITRMRNDREPVRTAVLNAAARISVSLLTDAQVPALTTLLTDALEARDTSWATRAALTSLAQNAVRQGSLRAQPHLLRWAVDAHASLSGSVGSVQLRGLTDGLPRGDELAVYEALKPYIDAGADRLEFDLAFAVAASFHRRGWGIDHLDKVLEKAVWSNQEYTVGDAVRYWLAPPATRAERVQRIIKRDVGMAQWDPVWTAVTEGRTDLLDKVLAKPRRIRRFEYNYPRWEVSSRAIARWLPRQHQRYADLVADAARDERMPEWSRAQAIETLGRIPQLGRRLVEPFLRSSEVLLVEAALAALAWTDHPDEVVPTLLTYAGNDRARVAIYAAARAVRYVRPSQLALALSPLLLGEGAKVTSRKEAARLLGELRAPGAVDVLAQAWPSAHRDVRAAITSVVAQYLLHDPSAWDVLRLAVDDSVATARTLVARPPLSVPSECRTRYGGLVLAVTNRPESEAVCAALSALETWGRWTPATGSACSMFVTDLGTPSLVWRAAAKTLAAVTAIGCTDDTIEVLQLLAQLDESPTRPEAEADRDRPARQRLLVVVGLLASTLRREAPERRTSLREIADSLPDSYLPQRLDLLLATLEGNALIKALPELADLVAGSPYTAVVLGQKVGSALKADTKTWNLEDVDTTFARLYGRSDLAGGLIALALVGATGQRTQWSPEWRARLIDLRRHPHPDIHHAALTITTAPE</sequence>
<comment type="caution">
    <text evidence="1">The sequence shown here is derived from an EMBL/GenBank/DDBJ whole genome shotgun (WGS) entry which is preliminary data.</text>
</comment>
<evidence type="ECO:0000313" key="2">
    <source>
        <dbReference type="Proteomes" id="UP001589890"/>
    </source>
</evidence>
<organism evidence="1 2">
    <name type="scientific">Kribbella deserti</name>
    <dbReference type="NCBI Taxonomy" id="1926257"/>
    <lineage>
        <taxon>Bacteria</taxon>
        <taxon>Bacillati</taxon>
        <taxon>Actinomycetota</taxon>
        <taxon>Actinomycetes</taxon>
        <taxon>Propionibacteriales</taxon>
        <taxon>Kribbellaceae</taxon>
        <taxon>Kribbella</taxon>
    </lineage>
</organism>
<reference evidence="1 2" key="1">
    <citation type="submission" date="2024-09" db="EMBL/GenBank/DDBJ databases">
        <authorList>
            <person name="Sun Q."/>
            <person name="Mori K."/>
        </authorList>
    </citation>
    <scope>NUCLEOTIDE SEQUENCE [LARGE SCALE GENOMIC DNA]</scope>
    <source>
        <strain evidence="1 2">CGMCC 1.15906</strain>
    </source>
</reference>
<accession>A0ABV6QDN3</accession>
<dbReference type="RefSeq" id="WP_380043430.1">
    <property type="nucleotide sequence ID" value="NZ_JBHLTC010000001.1"/>
</dbReference>
<dbReference type="InterPro" id="IPR016024">
    <property type="entry name" value="ARM-type_fold"/>
</dbReference>
<dbReference type="SUPFAM" id="SSF48371">
    <property type="entry name" value="ARM repeat"/>
    <property type="match status" value="1"/>
</dbReference>
<keyword evidence="2" id="KW-1185">Reference proteome</keyword>
<gene>
    <name evidence="1" type="ORF">ACFFGN_01680</name>
</gene>
<name>A0ABV6QDN3_9ACTN</name>
<dbReference type="EMBL" id="JBHLTC010000001">
    <property type="protein sequence ID" value="MFC0622753.1"/>
    <property type="molecule type" value="Genomic_DNA"/>
</dbReference>
<protein>
    <recommendedName>
        <fullName evidence="3">HEAT repeat domain-containing protein</fullName>
    </recommendedName>
</protein>
<proteinExistence type="predicted"/>